<evidence type="ECO:0000256" key="2">
    <source>
        <dbReference type="ARBA" id="ARBA00022679"/>
    </source>
</evidence>
<dbReference type="InterPro" id="IPR050483">
    <property type="entry name" value="CoA-transferase_III_domain"/>
</dbReference>
<keyword evidence="4" id="KW-1185">Reference proteome</keyword>
<dbReference type="InterPro" id="IPR003673">
    <property type="entry name" value="CoA-Trfase_fam_III"/>
</dbReference>
<proteinExistence type="inferred from homology"/>
<keyword evidence="2" id="KW-0808">Transferase</keyword>
<dbReference type="Pfam" id="PF02515">
    <property type="entry name" value="CoA_transf_3"/>
    <property type="match status" value="1"/>
</dbReference>
<sequence length="175" mass="20011">MAFKTKDGYLVVGAGNDHQFGTVCKILNLPEVSKDSRYKTNTLRVQNRKELIDKLSTRFAEKTTLEWLQLFEGSEVPYGPINNIQQVFSDPQHAMWVLSFSKADILWFAFQRHSVKQHKDVVFEVNMSVEELLPVQLLQKTSQLQLGFSRISPKLAIPVWQFYGIHGDQAKGDGI</sequence>
<evidence type="ECO:0000256" key="1">
    <source>
        <dbReference type="ARBA" id="ARBA00008383"/>
    </source>
</evidence>
<gene>
    <name evidence="3" type="ORF">WISP_29580</name>
</gene>
<dbReference type="Gene3D" id="3.30.1540.10">
    <property type="entry name" value="formyl-coa transferase, domain 3"/>
    <property type="match status" value="1"/>
</dbReference>
<comment type="similarity">
    <text evidence="1">Belongs to the CoA-transferase III family.</text>
</comment>
<reference evidence="3" key="1">
    <citation type="submission" date="2019-10" db="EMBL/GenBank/DDBJ databases">
        <authorList>
            <person name="Soares A.E.R."/>
            <person name="Aleixo A."/>
            <person name="Schneider P."/>
            <person name="Miyaki C.Y."/>
            <person name="Schneider M.P."/>
            <person name="Mello C."/>
            <person name="Vasconcelos A.T.R."/>
        </authorList>
    </citation>
    <scope>NUCLEOTIDE SEQUENCE</scope>
    <source>
        <tissue evidence="3">Muscle</tissue>
    </source>
</reference>
<evidence type="ECO:0000313" key="3">
    <source>
        <dbReference type="EMBL" id="KAJ7424258.1"/>
    </source>
</evidence>
<evidence type="ECO:0000313" key="4">
    <source>
        <dbReference type="Proteomes" id="UP001145742"/>
    </source>
</evidence>
<dbReference type="InterPro" id="IPR023606">
    <property type="entry name" value="CoA-Trfase_III_dom_1_sf"/>
</dbReference>
<dbReference type="InterPro" id="IPR044855">
    <property type="entry name" value="CoA-Trfase_III_dom3_sf"/>
</dbReference>
<comment type="caution">
    <text evidence="3">The sequence shown here is derived from an EMBL/GenBank/DDBJ whole genome shotgun (WGS) entry which is preliminary data.</text>
</comment>
<dbReference type="EMBL" id="WHWB01032724">
    <property type="protein sequence ID" value="KAJ7424258.1"/>
    <property type="molecule type" value="Genomic_DNA"/>
</dbReference>
<dbReference type="Proteomes" id="UP001145742">
    <property type="component" value="Unassembled WGS sequence"/>
</dbReference>
<name>A0ABQ9DLV7_9PASS</name>
<dbReference type="PANTHER" id="PTHR48207:SF3">
    <property type="entry name" value="SUCCINATE--HYDROXYMETHYLGLUTARATE COA-TRANSFERASE"/>
    <property type="match status" value="1"/>
</dbReference>
<dbReference type="SUPFAM" id="SSF89796">
    <property type="entry name" value="CoA-transferase family III (CaiB/BaiF)"/>
    <property type="match status" value="1"/>
</dbReference>
<dbReference type="PANTHER" id="PTHR48207">
    <property type="entry name" value="SUCCINATE--HYDROXYMETHYLGLUTARATE COA-TRANSFERASE"/>
    <property type="match status" value="1"/>
</dbReference>
<accession>A0ABQ9DLV7</accession>
<protein>
    <submittedName>
        <fullName evidence="3">Uncharacterized protein</fullName>
    </submittedName>
</protein>
<organism evidence="3 4">
    <name type="scientific">Willisornis vidua</name>
    <name type="common">Xingu scale-backed antbird</name>
    <dbReference type="NCBI Taxonomy" id="1566151"/>
    <lineage>
        <taxon>Eukaryota</taxon>
        <taxon>Metazoa</taxon>
        <taxon>Chordata</taxon>
        <taxon>Craniata</taxon>
        <taxon>Vertebrata</taxon>
        <taxon>Euteleostomi</taxon>
        <taxon>Archelosauria</taxon>
        <taxon>Archosauria</taxon>
        <taxon>Dinosauria</taxon>
        <taxon>Saurischia</taxon>
        <taxon>Theropoda</taxon>
        <taxon>Coelurosauria</taxon>
        <taxon>Aves</taxon>
        <taxon>Neognathae</taxon>
        <taxon>Neoaves</taxon>
        <taxon>Telluraves</taxon>
        <taxon>Australaves</taxon>
        <taxon>Passeriformes</taxon>
        <taxon>Thamnophilidae</taxon>
        <taxon>Willisornis</taxon>
    </lineage>
</organism>